<dbReference type="OrthoDB" id="1935034at2759"/>
<dbReference type="FunCoup" id="A0A2G5EIC5">
    <property type="interactions" value="4"/>
</dbReference>
<feature type="transmembrane region" description="Helical" evidence="1">
    <location>
        <begin position="61"/>
        <end position="78"/>
    </location>
</feature>
<keyword evidence="1" id="KW-0812">Transmembrane</keyword>
<dbReference type="STRING" id="218851.A0A2G5EIC5"/>
<evidence type="ECO:0000256" key="1">
    <source>
        <dbReference type="SAM" id="Phobius"/>
    </source>
</evidence>
<proteinExistence type="predicted"/>
<keyword evidence="1" id="KW-0472">Membrane</keyword>
<feature type="transmembrane region" description="Helical" evidence="1">
    <location>
        <begin position="31"/>
        <end position="49"/>
    </location>
</feature>
<name>A0A2G5EIC5_AQUCA</name>
<sequence length="128" mass="14817">MNWFRRDYRRGPEWKQGWTSQTLTSISLPPFPLLVVFAIVILFLSLSGYTDYKENMANNMINFRLLLFLIPVALIFIVRNLSKNGSLGIRLPRSVHHSINQDGNGSVPWRVALLLLVLMLMIFYKSSF</sequence>
<protein>
    <submittedName>
        <fullName evidence="2">Uncharacterized protein</fullName>
    </submittedName>
</protein>
<dbReference type="Proteomes" id="UP000230069">
    <property type="component" value="Unassembled WGS sequence"/>
</dbReference>
<reference evidence="2 3" key="1">
    <citation type="submission" date="2017-09" db="EMBL/GenBank/DDBJ databases">
        <title>WGS assembly of Aquilegia coerulea Goldsmith.</title>
        <authorList>
            <person name="Hodges S."/>
            <person name="Kramer E."/>
            <person name="Nordborg M."/>
            <person name="Tomkins J."/>
            <person name="Borevitz J."/>
            <person name="Derieg N."/>
            <person name="Yan J."/>
            <person name="Mihaltcheva S."/>
            <person name="Hayes R.D."/>
            <person name="Rokhsar D."/>
        </authorList>
    </citation>
    <scope>NUCLEOTIDE SEQUENCE [LARGE SCALE GENOMIC DNA]</scope>
    <source>
        <strain evidence="3">cv. Goldsmith</strain>
    </source>
</reference>
<organism evidence="2 3">
    <name type="scientific">Aquilegia coerulea</name>
    <name type="common">Rocky mountain columbine</name>
    <dbReference type="NCBI Taxonomy" id="218851"/>
    <lineage>
        <taxon>Eukaryota</taxon>
        <taxon>Viridiplantae</taxon>
        <taxon>Streptophyta</taxon>
        <taxon>Embryophyta</taxon>
        <taxon>Tracheophyta</taxon>
        <taxon>Spermatophyta</taxon>
        <taxon>Magnoliopsida</taxon>
        <taxon>Ranunculales</taxon>
        <taxon>Ranunculaceae</taxon>
        <taxon>Thalictroideae</taxon>
        <taxon>Aquilegia</taxon>
    </lineage>
</organism>
<dbReference type="PANTHER" id="PTHR33306:SF40">
    <property type="entry name" value="EXPRESSED PROTEIN"/>
    <property type="match status" value="1"/>
</dbReference>
<gene>
    <name evidence="2" type="ORF">AQUCO_00700055v1</name>
</gene>
<keyword evidence="3" id="KW-1185">Reference proteome</keyword>
<dbReference type="AlphaFoldDB" id="A0A2G5EIC5"/>
<dbReference type="EMBL" id="KZ305024">
    <property type="protein sequence ID" value="PIA55493.1"/>
    <property type="molecule type" value="Genomic_DNA"/>
</dbReference>
<accession>A0A2G5EIC5</accession>
<dbReference type="PANTHER" id="PTHR33306">
    <property type="entry name" value="EXPRESSED PROTEIN-RELATED-RELATED"/>
    <property type="match status" value="1"/>
</dbReference>
<keyword evidence="1" id="KW-1133">Transmembrane helix</keyword>
<evidence type="ECO:0000313" key="2">
    <source>
        <dbReference type="EMBL" id="PIA55493.1"/>
    </source>
</evidence>
<feature type="transmembrane region" description="Helical" evidence="1">
    <location>
        <begin position="107"/>
        <end position="124"/>
    </location>
</feature>
<dbReference type="InParanoid" id="A0A2G5EIC5"/>
<evidence type="ECO:0000313" key="3">
    <source>
        <dbReference type="Proteomes" id="UP000230069"/>
    </source>
</evidence>